<evidence type="ECO:0000256" key="4">
    <source>
        <dbReference type="ARBA" id="ARBA00022519"/>
    </source>
</evidence>
<dbReference type="InterPro" id="IPR018227">
    <property type="entry name" value="Amino_acid_transport_2"/>
</dbReference>
<feature type="transmembrane region" description="Helical" evidence="9">
    <location>
        <begin position="82"/>
        <end position="102"/>
    </location>
</feature>
<evidence type="ECO:0000256" key="5">
    <source>
        <dbReference type="ARBA" id="ARBA00022692"/>
    </source>
</evidence>
<comment type="caution">
    <text evidence="10">The sequence shown here is derived from an EMBL/GenBank/DDBJ whole genome shotgun (WGS) entry which is preliminary data.</text>
</comment>
<evidence type="ECO:0000256" key="7">
    <source>
        <dbReference type="ARBA" id="ARBA00022989"/>
    </source>
</evidence>
<accession>A0ABT7Y5B1</accession>
<evidence type="ECO:0000256" key="6">
    <source>
        <dbReference type="ARBA" id="ARBA00022970"/>
    </source>
</evidence>
<dbReference type="NCBIfam" id="TIGR00837">
    <property type="entry name" value="araaP"/>
    <property type="match status" value="1"/>
</dbReference>
<comment type="caution">
    <text evidence="9">Lacks conserved residue(s) required for the propagation of feature annotation.</text>
</comment>
<dbReference type="Gene3D" id="1.20.1740.10">
    <property type="entry name" value="Amino acid/polyamine transporter I"/>
    <property type="match status" value="1"/>
</dbReference>
<keyword evidence="2 9" id="KW-0813">Transport</keyword>
<feature type="transmembrane region" description="Helical" evidence="9">
    <location>
        <begin position="375"/>
        <end position="397"/>
    </location>
</feature>
<dbReference type="RefSeq" id="WP_289963289.1">
    <property type="nucleotide sequence ID" value="NZ_JAUEOZ010000002.1"/>
</dbReference>
<feature type="transmembrane region" description="Helical" evidence="9">
    <location>
        <begin position="114"/>
        <end position="137"/>
    </location>
</feature>
<keyword evidence="7 9" id="KW-1133">Transmembrane helix</keyword>
<keyword evidence="3 9" id="KW-1003">Cell membrane</keyword>
<reference evidence="10" key="1">
    <citation type="submission" date="2024-05" db="EMBL/GenBank/DDBJ databases">
        <title>Genome Sequences of Four Agar- Degrading Marine Bacteria.</title>
        <authorList>
            <person name="Phillips E.K."/>
            <person name="Shaffer J.C."/>
            <person name="Henson M.W."/>
            <person name="Temperton B."/>
            <person name="Thrash C.J."/>
            <person name="Martin M.O."/>
        </authorList>
    </citation>
    <scope>NUCLEOTIDE SEQUENCE</scope>
    <source>
        <strain evidence="10">EKP203</strain>
    </source>
</reference>
<evidence type="ECO:0000313" key="11">
    <source>
        <dbReference type="Proteomes" id="UP001169719"/>
    </source>
</evidence>
<dbReference type="Proteomes" id="UP001169719">
    <property type="component" value="Unassembled WGS sequence"/>
</dbReference>
<dbReference type="PRINTS" id="PR00166">
    <property type="entry name" value="AROAAPRMEASE"/>
</dbReference>
<organism evidence="10 11">
    <name type="scientific">Vibrio agarivorans</name>
    <dbReference type="NCBI Taxonomy" id="153622"/>
    <lineage>
        <taxon>Bacteria</taxon>
        <taxon>Pseudomonadati</taxon>
        <taxon>Pseudomonadota</taxon>
        <taxon>Gammaproteobacteria</taxon>
        <taxon>Vibrionales</taxon>
        <taxon>Vibrionaceae</taxon>
        <taxon>Vibrio</taxon>
    </lineage>
</organism>
<evidence type="ECO:0000313" key="10">
    <source>
        <dbReference type="EMBL" id="MDN2483231.1"/>
    </source>
</evidence>
<feature type="transmembrane region" description="Helical" evidence="9">
    <location>
        <begin position="217"/>
        <end position="236"/>
    </location>
</feature>
<comment type="subcellular location">
    <subcellularLocation>
        <location evidence="1 9">Cell inner membrane</location>
        <topology evidence="1 9">Multi-pass membrane protein</topology>
    </subcellularLocation>
</comment>
<comment type="function">
    <text evidence="9">Involved in transporting aromatic amino acids across the cytoplasmic membrane.</text>
</comment>
<keyword evidence="11" id="KW-1185">Reference proteome</keyword>
<keyword evidence="6 9" id="KW-0029">Amino-acid transport</keyword>
<dbReference type="EMBL" id="JAUEOZ010000002">
    <property type="protein sequence ID" value="MDN2483231.1"/>
    <property type="molecule type" value="Genomic_DNA"/>
</dbReference>
<keyword evidence="4 9" id="KW-0997">Cell inner membrane</keyword>
<dbReference type="Pfam" id="PF03222">
    <property type="entry name" value="Trp_Tyr_perm"/>
    <property type="match status" value="1"/>
</dbReference>
<feature type="transmembrane region" description="Helical" evidence="9">
    <location>
        <begin position="40"/>
        <end position="61"/>
    </location>
</feature>
<feature type="transmembrane region" description="Helical" evidence="9">
    <location>
        <begin position="333"/>
        <end position="354"/>
    </location>
</feature>
<proteinExistence type="inferred from homology"/>
<evidence type="ECO:0000256" key="8">
    <source>
        <dbReference type="ARBA" id="ARBA00023136"/>
    </source>
</evidence>
<feature type="transmembrane region" description="Helical" evidence="9">
    <location>
        <begin position="149"/>
        <end position="170"/>
    </location>
</feature>
<feature type="transmembrane region" description="Helical" evidence="9">
    <location>
        <begin position="182"/>
        <end position="205"/>
    </location>
</feature>
<keyword evidence="8 9" id="KW-0472">Membrane</keyword>
<dbReference type="PANTHER" id="PTHR46997">
    <property type="entry name" value="LOW AFFINITY TRYPTOPHAN PERMEASE-RELATED"/>
    <property type="match status" value="1"/>
</dbReference>
<name>A0ABT7Y5B1_9VIBR</name>
<dbReference type="PANTHER" id="PTHR46997:SF2">
    <property type="entry name" value="TYROSINE-SPECIFIC TRANSPORT SYSTEM"/>
    <property type="match status" value="1"/>
</dbReference>
<evidence type="ECO:0000256" key="3">
    <source>
        <dbReference type="ARBA" id="ARBA00022475"/>
    </source>
</evidence>
<evidence type="ECO:0000256" key="1">
    <source>
        <dbReference type="ARBA" id="ARBA00004429"/>
    </source>
</evidence>
<feature type="transmembrane region" description="Helical" evidence="9">
    <location>
        <begin position="307"/>
        <end position="327"/>
    </location>
</feature>
<comment type="similarity">
    <text evidence="9">Belongs to the amino acid/polyamine transporter 2 family. Mtr/TnaB/TyrP permease subfamily.</text>
</comment>
<gene>
    <name evidence="10" type="ORF">QWJ08_17965</name>
</gene>
<protein>
    <recommendedName>
        <fullName evidence="9">Aromatic amino acid permease</fullName>
    </recommendedName>
</protein>
<feature type="transmembrane region" description="Helical" evidence="9">
    <location>
        <begin position="267"/>
        <end position="295"/>
    </location>
</feature>
<keyword evidence="5 9" id="KW-0812">Transmembrane</keyword>
<sequence length="401" mass="42710">MTHSRLLGSSLIIAGTTIGAGMLALPLASAAIGFQYSLLLMIFFWALMTYSALLLVEAHQYADHDATLHTLATKLLGKNAKWLVGFFMCFLFYALCSAYVAGGGSQLNERIQQWFGITLSNGATSLIFTLIISSIVYLGTIVVDKVNRVLFTAKIIALIAVLFLLSPSVSRTLLASQPLETGLLLAAMPVVFTSFGFHGSIPALVRYLDGDTKTLKRAIVIGSSIPLLIYVFWQLVTLGNLEQEVMVANPSLGALLQSLSLLVQSPALAQIVGVFADLALATSFLGVSLGLFEFVGDATRRNQKEQHRAIIGLMTFVPPLLFAVFYPQGFIMALGYAALALAALALFIPVLLVIKARKTSTEAGFYQVSGGNTGLVAVTLSGLMIVGVQLSITLGLLPSVG</sequence>
<evidence type="ECO:0000256" key="9">
    <source>
        <dbReference type="RuleBase" id="RU367149"/>
    </source>
</evidence>
<dbReference type="InterPro" id="IPR013059">
    <property type="entry name" value="Trp_tyr_transpt"/>
</dbReference>
<evidence type="ECO:0000256" key="2">
    <source>
        <dbReference type="ARBA" id="ARBA00022448"/>
    </source>
</evidence>